<dbReference type="Proteomes" id="UP001249851">
    <property type="component" value="Unassembled WGS sequence"/>
</dbReference>
<organism evidence="3 4">
    <name type="scientific">Acropora cervicornis</name>
    <name type="common">Staghorn coral</name>
    <dbReference type="NCBI Taxonomy" id="6130"/>
    <lineage>
        <taxon>Eukaryota</taxon>
        <taxon>Metazoa</taxon>
        <taxon>Cnidaria</taxon>
        <taxon>Anthozoa</taxon>
        <taxon>Hexacorallia</taxon>
        <taxon>Scleractinia</taxon>
        <taxon>Astrocoeniina</taxon>
        <taxon>Acroporidae</taxon>
        <taxon>Acropora</taxon>
    </lineage>
</organism>
<evidence type="ECO:0000313" key="4">
    <source>
        <dbReference type="Proteomes" id="UP001249851"/>
    </source>
</evidence>
<dbReference type="InterPro" id="IPR046815">
    <property type="entry name" value="P2RX7_C"/>
</dbReference>
<reference evidence="3" key="1">
    <citation type="journal article" date="2023" name="G3 (Bethesda)">
        <title>Whole genome assembly and annotation of the endangered Caribbean coral Acropora cervicornis.</title>
        <authorList>
            <person name="Selwyn J.D."/>
            <person name="Vollmer S.V."/>
        </authorList>
    </citation>
    <scope>NUCLEOTIDE SEQUENCE</scope>
    <source>
        <strain evidence="3">K2</strain>
    </source>
</reference>
<sequence length="232" mass="26377">MSSSEEEVQFSDENSDESPLSSSPEYEIEHESDGDFASPSASEDEDVAAAFAEEPLADAEWTAQYERERKDNEELEKQLKDRLEGTVAASEWCGCGNCSVFLLQNIRECYCCTELEGCGESLETDLVQQDFPPNTSLKCVTDHPGFNPVCLQKWSLRMAACKFKTKGKQQYRQKGSEERFLRSVSYREFTRLVYGRMGNTRIPLPVCAYSAIRKQFPINKDENYVGFELDDD</sequence>
<feature type="region of interest" description="Disordered" evidence="1">
    <location>
        <begin position="1"/>
        <end position="69"/>
    </location>
</feature>
<evidence type="ECO:0000313" key="3">
    <source>
        <dbReference type="EMBL" id="KAK2546960.1"/>
    </source>
</evidence>
<accession>A0AAD9PQ56</accession>
<protein>
    <recommendedName>
        <fullName evidence="2">P2X purinoreceptor 7 intracellular domain-containing protein</fullName>
    </recommendedName>
</protein>
<feature type="compositionally biased region" description="Acidic residues" evidence="1">
    <location>
        <begin position="1"/>
        <end position="16"/>
    </location>
</feature>
<feature type="domain" description="P2X purinoreceptor 7 intracellular" evidence="2">
    <location>
        <begin position="67"/>
        <end position="227"/>
    </location>
</feature>
<dbReference type="PANTHER" id="PTHR36981:SF1">
    <property type="entry name" value="P2X PURINORECEPTOR 7 INTRACELLULAR DOMAIN-CONTAINING PROTEIN"/>
    <property type="match status" value="1"/>
</dbReference>
<proteinExistence type="predicted"/>
<name>A0AAD9PQ56_ACRCE</name>
<feature type="compositionally biased region" description="Low complexity" evidence="1">
    <location>
        <begin position="48"/>
        <end position="60"/>
    </location>
</feature>
<evidence type="ECO:0000256" key="1">
    <source>
        <dbReference type="SAM" id="MobiDB-lite"/>
    </source>
</evidence>
<keyword evidence="4" id="KW-1185">Reference proteome</keyword>
<evidence type="ECO:0000259" key="2">
    <source>
        <dbReference type="Pfam" id="PF20478"/>
    </source>
</evidence>
<dbReference type="Pfam" id="PF20478">
    <property type="entry name" value="P2RX7_C"/>
    <property type="match status" value="1"/>
</dbReference>
<comment type="caution">
    <text evidence="3">The sequence shown here is derived from an EMBL/GenBank/DDBJ whole genome shotgun (WGS) entry which is preliminary data.</text>
</comment>
<dbReference type="EMBL" id="JARQWQ010000236">
    <property type="protein sequence ID" value="KAK2546960.1"/>
    <property type="molecule type" value="Genomic_DNA"/>
</dbReference>
<gene>
    <name evidence="3" type="ORF">P5673_033296</name>
</gene>
<dbReference type="AlphaFoldDB" id="A0AAD9PQ56"/>
<reference evidence="3" key="2">
    <citation type="journal article" date="2023" name="Science">
        <title>Genomic signatures of disease resistance in endangered staghorn corals.</title>
        <authorList>
            <person name="Vollmer S.V."/>
            <person name="Selwyn J.D."/>
            <person name="Despard B.A."/>
            <person name="Roesel C.L."/>
        </authorList>
    </citation>
    <scope>NUCLEOTIDE SEQUENCE</scope>
    <source>
        <strain evidence="3">K2</strain>
    </source>
</reference>
<dbReference type="PANTHER" id="PTHR36981">
    <property type="entry name" value="ZGC:195170"/>
    <property type="match status" value="1"/>
</dbReference>